<gene>
    <name evidence="2" type="ORF">OEG82_13585</name>
</gene>
<reference evidence="2" key="1">
    <citation type="submission" date="2022-10" db="EMBL/GenBank/DDBJ databases">
        <title>Hoeflea sp. J2-29, isolated from marine algae.</title>
        <authorList>
            <person name="Kristyanto S."/>
            <person name="Kim J.M."/>
            <person name="Jeon C.O."/>
        </authorList>
    </citation>
    <scope>NUCLEOTIDE SEQUENCE</scope>
    <source>
        <strain evidence="2">J2-29</strain>
    </source>
</reference>
<organism evidence="2 3">
    <name type="scientific">Hoeflea ulvae</name>
    <dbReference type="NCBI Taxonomy" id="2983764"/>
    <lineage>
        <taxon>Bacteria</taxon>
        <taxon>Pseudomonadati</taxon>
        <taxon>Pseudomonadota</taxon>
        <taxon>Alphaproteobacteria</taxon>
        <taxon>Hyphomicrobiales</taxon>
        <taxon>Rhizobiaceae</taxon>
        <taxon>Hoeflea</taxon>
    </lineage>
</organism>
<evidence type="ECO:0000313" key="3">
    <source>
        <dbReference type="Proteomes" id="UP001081283"/>
    </source>
</evidence>
<keyword evidence="3" id="KW-1185">Reference proteome</keyword>
<dbReference type="Proteomes" id="UP001081283">
    <property type="component" value="Unassembled WGS sequence"/>
</dbReference>
<feature type="chain" id="PRO_5045525190" description="Lipoprotein" evidence="1">
    <location>
        <begin position="22"/>
        <end position="110"/>
    </location>
</feature>
<comment type="caution">
    <text evidence="2">The sequence shown here is derived from an EMBL/GenBank/DDBJ whole genome shotgun (WGS) entry which is preliminary data.</text>
</comment>
<evidence type="ECO:0000313" key="2">
    <source>
        <dbReference type="EMBL" id="MCY0095048.1"/>
    </source>
</evidence>
<proteinExistence type="predicted"/>
<feature type="signal peptide" evidence="1">
    <location>
        <begin position="1"/>
        <end position="21"/>
    </location>
</feature>
<name>A0ABT3YGL9_9HYPH</name>
<dbReference type="EMBL" id="JAOVZQ010000001">
    <property type="protein sequence ID" value="MCY0095048.1"/>
    <property type="molecule type" value="Genomic_DNA"/>
</dbReference>
<dbReference type="RefSeq" id="WP_267612950.1">
    <property type="nucleotide sequence ID" value="NZ_JAOVZQ010000001.1"/>
</dbReference>
<evidence type="ECO:0008006" key="4">
    <source>
        <dbReference type="Google" id="ProtNLM"/>
    </source>
</evidence>
<sequence>MKFRLALLAVAAAGLTACTSASIPSNPLEARWNGKSAGVFFAAFGPPVSDRAGAGGTTFYNWRGGFGRGRPCTVELTVSKAYTITAIRAVSDRIDPKGGPTHCEKTLDAD</sequence>
<dbReference type="PROSITE" id="PS51257">
    <property type="entry name" value="PROKAR_LIPOPROTEIN"/>
    <property type="match status" value="1"/>
</dbReference>
<evidence type="ECO:0000256" key="1">
    <source>
        <dbReference type="SAM" id="SignalP"/>
    </source>
</evidence>
<accession>A0ABT3YGL9</accession>
<protein>
    <recommendedName>
        <fullName evidence="4">Lipoprotein</fullName>
    </recommendedName>
</protein>
<keyword evidence="1" id="KW-0732">Signal</keyword>